<dbReference type="Pfam" id="PF16220">
    <property type="entry name" value="DUF4880"/>
    <property type="match status" value="1"/>
</dbReference>
<dbReference type="PIRSF" id="PIRSF018266">
    <property type="entry name" value="FecR"/>
    <property type="match status" value="1"/>
</dbReference>
<evidence type="ECO:0000259" key="3">
    <source>
        <dbReference type="Pfam" id="PF16220"/>
    </source>
</evidence>
<keyword evidence="1 5" id="KW-0812">Transmembrane</keyword>
<dbReference type="Gene3D" id="3.55.50.30">
    <property type="match status" value="1"/>
</dbReference>
<evidence type="ECO:0000259" key="2">
    <source>
        <dbReference type="Pfam" id="PF04773"/>
    </source>
</evidence>
<keyword evidence="1" id="KW-0472">Membrane</keyword>
<dbReference type="GO" id="GO:0016989">
    <property type="term" value="F:sigma factor antagonist activity"/>
    <property type="evidence" value="ECO:0007669"/>
    <property type="project" value="TreeGrafter"/>
</dbReference>
<dbReference type="KEGG" id="marq:MARGE09_P0831"/>
<feature type="domain" description="Protein FecR C-terminal" evidence="4">
    <location>
        <begin position="249"/>
        <end position="309"/>
    </location>
</feature>
<reference evidence="5 6" key="1">
    <citation type="journal article" date="2022" name="IScience">
        <title>An ultrasensitive nanofiber-based assay for enzymatic hydrolysis and deep-sea microbial degradation of cellulose.</title>
        <authorList>
            <person name="Tsudome M."/>
            <person name="Tachioka M."/>
            <person name="Miyazaki M."/>
            <person name="Uchimura K."/>
            <person name="Tsuda M."/>
            <person name="Takaki Y."/>
            <person name="Deguchi S."/>
        </authorList>
    </citation>
    <scope>NUCLEOTIDE SEQUENCE [LARGE SCALE GENOMIC DNA]</scope>
    <source>
        <strain evidence="5 6">GE09</strain>
    </source>
</reference>
<evidence type="ECO:0000256" key="1">
    <source>
        <dbReference type="SAM" id="Phobius"/>
    </source>
</evidence>
<dbReference type="Pfam" id="PF04773">
    <property type="entry name" value="FecR"/>
    <property type="match status" value="1"/>
</dbReference>
<evidence type="ECO:0000313" key="6">
    <source>
        <dbReference type="Proteomes" id="UP001320119"/>
    </source>
</evidence>
<keyword evidence="1" id="KW-1133">Transmembrane helix</keyword>
<dbReference type="EMBL" id="AP023086">
    <property type="protein sequence ID" value="BCD96631.1"/>
    <property type="molecule type" value="Genomic_DNA"/>
</dbReference>
<dbReference type="InterPro" id="IPR012373">
    <property type="entry name" value="Ferrdict_sens_TM"/>
</dbReference>
<name>A0AAN2BJ76_9GAMM</name>
<feature type="domain" description="FecR protein" evidence="2">
    <location>
        <begin position="115"/>
        <end position="205"/>
    </location>
</feature>
<dbReference type="PANTHER" id="PTHR30273:SF2">
    <property type="entry name" value="PROTEIN FECR"/>
    <property type="match status" value="1"/>
</dbReference>
<feature type="domain" description="FecR N-terminal" evidence="3">
    <location>
        <begin position="19"/>
        <end position="61"/>
    </location>
</feature>
<keyword evidence="6" id="KW-1185">Reference proteome</keyword>
<gene>
    <name evidence="5" type="ORF">MARGE09_P0831</name>
</gene>
<proteinExistence type="predicted"/>
<sequence length="333" mass="36586">MKSIVRKQLNRMLQRHVHKQALAWLARLQAPDLSAAEEQAFTVWLQSHPSHQRAYIAAEALWQNEGAAAAQAAKHANQAKSNKWQWPTLWIASPLITACVLAMFIILRPAAPELYFTPEGERQSFTLADGSQLVLQPNSRISVALSNHKRALELQQGEAFFDVAKDAARPFIIQTPSGKITVLGTQFAVSLATPSPQVTVLEGRVAVAPINTQAVELTANQQLDFQHAAAGKPPLNVNAKDSLAWRQTRFIFKGEPLAEVTQTLADYFGRPITLADPQLEQQTVMAVIQLENFEQALATLSQSLSLKLSYQNDGSAVLTSASPLAPQNRMQTK</sequence>
<feature type="transmembrane region" description="Helical" evidence="1">
    <location>
        <begin position="89"/>
        <end position="107"/>
    </location>
</feature>
<dbReference type="PANTHER" id="PTHR30273">
    <property type="entry name" value="PERIPLASMIC SIGNAL SENSOR AND SIGMA FACTOR ACTIVATOR FECR-RELATED"/>
    <property type="match status" value="1"/>
</dbReference>
<accession>A0AAN2BJ76</accession>
<evidence type="ECO:0000313" key="5">
    <source>
        <dbReference type="EMBL" id="BCD96631.1"/>
    </source>
</evidence>
<dbReference type="RefSeq" id="WP_236986121.1">
    <property type="nucleotide sequence ID" value="NZ_AP023086.1"/>
</dbReference>
<dbReference type="AlphaFoldDB" id="A0AAN2BJ76"/>
<dbReference type="InterPro" id="IPR006860">
    <property type="entry name" value="FecR"/>
</dbReference>
<dbReference type="Proteomes" id="UP001320119">
    <property type="component" value="Chromosome"/>
</dbReference>
<organism evidence="5 6">
    <name type="scientific">Marinagarivorans cellulosilyticus</name>
    <dbReference type="NCBI Taxonomy" id="2721545"/>
    <lineage>
        <taxon>Bacteria</taxon>
        <taxon>Pseudomonadati</taxon>
        <taxon>Pseudomonadota</taxon>
        <taxon>Gammaproteobacteria</taxon>
        <taxon>Cellvibrionales</taxon>
        <taxon>Cellvibrionaceae</taxon>
        <taxon>Marinagarivorans</taxon>
    </lineage>
</organism>
<dbReference type="Pfam" id="PF16344">
    <property type="entry name" value="FecR_C"/>
    <property type="match status" value="1"/>
</dbReference>
<dbReference type="InterPro" id="IPR032623">
    <property type="entry name" value="FecR_N"/>
</dbReference>
<protein>
    <submittedName>
        <fullName evidence="5">Transmembrane sensor</fullName>
    </submittedName>
</protein>
<evidence type="ECO:0000259" key="4">
    <source>
        <dbReference type="Pfam" id="PF16344"/>
    </source>
</evidence>
<dbReference type="InterPro" id="IPR032508">
    <property type="entry name" value="FecR_C"/>
</dbReference>
<dbReference type="Gene3D" id="2.60.120.1440">
    <property type="match status" value="1"/>
</dbReference>